<dbReference type="Pfam" id="PF00892">
    <property type="entry name" value="EamA"/>
    <property type="match status" value="2"/>
</dbReference>
<dbReference type="PANTHER" id="PTHR32322:SF18">
    <property type="entry name" value="S-ADENOSYLMETHIONINE_S-ADENOSYLHOMOCYSTEINE TRANSPORTER"/>
    <property type="match status" value="1"/>
</dbReference>
<reference evidence="8 9" key="1">
    <citation type="submission" date="2016-06" db="EMBL/GenBank/DDBJ databases">
        <title>Complete genome sequences of Bordetella bronchialis and Bordetella flabilis.</title>
        <authorList>
            <person name="LiPuma J.J."/>
            <person name="Spilker T."/>
        </authorList>
    </citation>
    <scope>NUCLEOTIDE SEQUENCE [LARGE SCALE GENOMIC DNA]</scope>
    <source>
        <strain evidence="8 9">AU17976</strain>
    </source>
</reference>
<sequence length="313" mass="33274">MNGGLLLALLLPPLLWGSNAIVGKMAAGLIPPVTLNTLRWLMALAVLLPFVLRRVARHRAAVRAEWRAIVIGGFWGITCYNALQYLALTTSNPINTSLIGSSAPVFILLLGRVLFGAPIGARSACGAALSVVGVAWVMLGGRLDGLDAIHFVRGDLFMLAGTCAWSLYTWLLKRHPTRLPTDVLLAAQIVAGLAWSVPFVLAEHAWGGYAPMAIDGKTAAIVAYIGIFPSLVAFFCWQTAVARTSPQLPIFFMNLTPIFTVLLSVLLLGVAPQPYHAVGLALILGGIFLARPRPAAGQPLAKHTAASPPRAPR</sequence>
<evidence type="ECO:0000256" key="3">
    <source>
        <dbReference type="ARBA" id="ARBA00022692"/>
    </source>
</evidence>
<feature type="transmembrane region" description="Helical" evidence="6">
    <location>
        <begin position="94"/>
        <end position="114"/>
    </location>
</feature>
<dbReference type="InterPro" id="IPR037185">
    <property type="entry name" value="EmrE-like"/>
</dbReference>
<evidence type="ECO:0000313" key="9">
    <source>
        <dbReference type="Proteomes" id="UP000092213"/>
    </source>
</evidence>
<evidence type="ECO:0000256" key="1">
    <source>
        <dbReference type="ARBA" id="ARBA00004651"/>
    </source>
</evidence>
<dbReference type="SUPFAM" id="SSF103481">
    <property type="entry name" value="Multidrug resistance efflux transporter EmrE"/>
    <property type="match status" value="2"/>
</dbReference>
<dbReference type="InterPro" id="IPR000620">
    <property type="entry name" value="EamA_dom"/>
</dbReference>
<dbReference type="PANTHER" id="PTHR32322">
    <property type="entry name" value="INNER MEMBRANE TRANSPORTER"/>
    <property type="match status" value="1"/>
</dbReference>
<evidence type="ECO:0000256" key="2">
    <source>
        <dbReference type="ARBA" id="ARBA00022475"/>
    </source>
</evidence>
<feature type="transmembrane region" description="Helical" evidence="6">
    <location>
        <begin position="151"/>
        <end position="171"/>
    </location>
</feature>
<protein>
    <recommendedName>
        <fullName evidence="7">EamA domain-containing protein</fullName>
    </recommendedName>
</protein>
<evidence type="ECO:0000313" key="8">
    <source>
        <dbReference type="EMBL" id="ANN73988.1"/>
    </source>
</evidence>
<keyword evidence="3 6" id="KW-0812">Transmembrane</keyword>
<dbReference type="GO" id="GO:0005886">
    <property type="term" value="C:plasma membrane"/>
    <property type="evidence" value="ECO:0007669"/>
    <property type="project" value="UniProtKB-SubCell"/>
</dbReference>
<comment type="subcellular location">
    <subcellularLocation>
        <location evidence="1">Cell membrane</location>
        <topology evidence="1">Multi-pass membrane protein</topology>
    </subcellularLocation>
</comment>
<evidence type="ECO:0000256" key="4">
    <source>
        <dbReference type="ARBA" id="ARBA00022989"/>
    </source>
</evidence>
<evidence type="ECO:0000256" key="5">
    <source>
        <dbReference type="ARBA" id="ARBA00023136"/>
    </source>
</evidence>
<organism evidence="8 9">
    <name type="scientific">Bordetella bronchialis</name>
    <dbReference type="NCBI Taxonomy" id="463025"/>
    <lineage>
        <taxon>Bacteria</taxon>
        <taxon>Pseudomonadati</taxon>
        <taxon>Pseudomonadota</taxon>
        <taxon>Betaproteobacteria</taxon>
        <taxon>Burkholderiales</taxon>
        <taxon>Alcaligenaceae</taxon>
        <taxon>Bordetella</taxon>
    </lineage>
</organism>
<dbReference type="Proteomes" id="UP000092213">
    <property type="component" value="Chromosome"/>
</dbReference>
<name>A0A193G2S9_9BORD</name>
<feature type="transmembrane region" description="Helical" evidence="6">
    <location>
        <begin position="248"/>
        <end position="268"/>
    </location>
</feature>
<dbReference type="Gene3D" id="1.10.3730.20">
    <property type="match status" value="1"/>
</dbReference>
<feature type="transmembrane region" description="Helical" evidence="6">
    <location>
        <begin position="68"/>
        <end position="88"/>
    </location>
</feature>
<dbReference type="EMBL" id="CP016171">
    <property type="protein sequence ID" value="ANN73988.1"/>
    <property type="molecule type" value="Genomic_DNA"/>
</dbReference>
<feature type="domain" description="EamA" evidence="7">
    <location>
        <begin position="153"/>
        <end position="289"/>
    </location>
</feature>
<dbReference type="AlphaFoldDB" id="A0A193G2S9"/>
<feature type="transmembrane region" description="Helical" evidence="6">
    <location>
        <begin position="221"/>
        <end position="241"/>
    </location>
</feature>
<gene>
    <name evidence="8" type="ORF">BAU08_23890</name>
</gene>
<accession>A0A193G2S9</accession>
<dbReference type="InterPro" id="IPR050638">
    <property type="entry name" value="AA-Vitamin_Transporters"/>
</dbReference>
<evidence type="ECO:0000256" key="6">
    <source>
        <dbReference type="SAM" id="Phobius"/>
    </source>
</evidence>
<dbReference type="STRING" id="463025.BAU08_23890"/>
<keyword evidence="2" id="KW-1003">Cell membrane</keyword>
<keyword evidence="5 6" id="KW-0472">Membrane</keyword>
<keyword evidence="4 6" id="KW-1133">Transmembrane helix</keyword>
<feature type="transmembrane region" description="Helical" evidence="6">
    <location>
        <begin position="274"/>
        <end position="290"/>
    </location>
</feature>
<feature type="domain" description="EamA" evidence="7">
    <location>
        <begin position="6"/>
        <end position="138"/>
    </location>
</feature>
<feature type="transmembrane region" description="Helical" evidence="6">
    <location>
        <begin position="183"/>
        <end position="201"/>
    </location>
</feature>
<feature type="transmembrane region" description="Helical" evidence="6">
    <location>
        <begin position="121"/>
        <end position="139"/>
    </location>
</feature>
<evidence type="ECO:0000259" key="7">
    <source>
        <dbReference type="Pfam" id="PF00892"/>
    </source>
</evidence>
<feature type="transmembrane region" description="Helical" evidence="6">
    <location>
        <begin position="36"/>
        <end position="56"/>
    </location>
</feature>
<proteinExistence type="predicted"/>